<keyword evidence="2" id="KW-1185">Reference proteome</keyword>
<comment type="caution">
    <text evidence="1">The sequence shown here is derived from an EMBL/GenBank/DDBJ whole genome shotgun (WGS) entry which is preliminary data.</text>
</comment>
<evidence type="ECO:0000313" key="1">
    <source>
        <dbReference type="EMBL" id="KAK5141490.1"/>
    </source>
</evidence>
<dbReference type="EMBL" id="JAVRRR010000577">
    <property type="protein sequence ID" value="KAK5141490.1"/>
    <property type="molecule type" value="Genomic_DNA"/>
</dbReference>
<protein>
    <submittedName>
        <fullName evidence="1">Uncharacterized protein</fullName>
    </submittedName>
</protein>
<gene>
    <name evidence="1" type="ORF">LTR32_005961</name>
</gene>
<name>A0ABR0L0A2_9PEZI</name>
<proteinExistence type="predicted"/>
<reference evidence="1 2" key="1">
    <citation type="submission" date="2023-08" db="EMBL/GenBank/DDBJ databases">
        <title>Black Yeasts Isolated from many extreme environments.</title>
        <authorList>
            <person name="Coleine C."/>
            <person name="Stajich J.E."/>
            <person name="Selbmann L."/>
        </authorList>
    </citation>
    <scope>NUCLEOTIDE SEQUENCE [LARGE SCALE GENOMIC DNA]</scope>
    <source>
        <strain evidence="1 2">CCFEE 5386</strain>
    </source>
</reference>
<sequence>MDSVTPPPNDIPSVTFQATTTSVSPFVLQPQELDILSHSDGFSILREHLAQHYSY</sequence>
<organism evidence="1 2">
    <name type="scientific">Rachicladosporium monterosium</name>
    <dbReference type="NCBI Taxonomy" id="1507873"/>
    <lineage>
        <taxon>Eukaryota</taxon>
        <taxon>Fungi</taxon>
        <taxon>Dikarya</taxon>
        <taxon>Ascomycota</taxon>
        <taxon>Pezizomycotina</taxon>
        <taxon>Dothideomycetes</taxon>
        <taxon>Dothideomycetidae</taxon>
        <taxon>Cladosporiales</taxon>
        <taxon>Cladosporiaceae</taxon>
        <taxon>Rachicladosporium</taxon>
    </lineage>
</organism>
<dbReference type="Proteomes" id="UP001308179">
    <property type="component" value="Unassembled WGS sequence"/>
</dbReference>
<accession>A0ABR0L0A2</accession>
<feature type="non-terminal residue" evidence="1">
    <location>
        <position position="55"/>
    </location>
</feature>
<evidence type="ECO:0000313" key="2">
    <source>
        <dbReference type="Proteomes" id="UP001308179"/>
    </source>
</evidence>